<dbReference type="eggNOG" id="COG2815">
    <property type="taxonomic scope" value="Bacteria"/>
</dbReference>
<dbReference type="InterPro" id="IPR005543">
    <property type="entry name" value="PASTA_dom"/>
</dbReference>
<dbReference type="CDD" id="cd06577">
    <property type="entry name" value="PASTA_pknB"/>
    <property type="match status" value="3"/>
</dbReference>
<feature type="domain" description="PASTA" evidence="1">
    <location>
        <begin position="174"/>
        <end position="241"/>
    </location>
</feature>
<protein>
    <submittedName>
        <fullName evidence="2">PASTA domain containing protein</fullName>
    </submittedName>
</protein>
<dbReference type="KEGG" id="cph:Cpha266_0989"/>
<dbReference type="PROSITE" id="PS51178">
    <property type="entry name" value="PASTA"/>
    <property type="match status" value="3"/>
</dbReference>
<evidence type="ECO:0000313" key="2">
    <source>
        <dbReference type="EMBL" id="ABL65036.1"/>
    </source>
</evidence>
<accession>A1BF59</accession>
<keyword evidence="3" id="KW-1185">Reference proteome</keyword>
<dbReference type="OrthoDB" id="9803895at2"/>
<name>A1BF59_CHLPD</name>
<dbReference type="Proteomes" id="UP000008701">
    <property type="component" value="Chromosome"/>
</dbReference>
<dbReference type="Pfam" id="PF03793">
    <property type="entry name" value="PASTA"/>
    <property type="match status" value="3"/>
</dbReference>
<dbReference type="HOGENOM" id="CLU_061566_2_1_10"/>
<proteinExistence type="predicted"/>
<dbReference type="EMBL" id="CP000492">
    <property type="protein sequence ID" value="ABL65036.1"/>
    <property type="molecule type" value="Genomic_DNA"/>
</dbReference>
<feature type="domain" description="PASTA" evidence="1">
    <location>
        <begin position="30"/>
        <end position="97"/>
    </location>
</feature>
<dbReference type="SUPFAM" id="SSF54184">
    <property type="entry name" value="Penicillin-binding protein 2x (pbp-2x), c-terminal domain"/>
    <property type="match status" value="1"/>
</dbReference>
<dbReference type="Gene3D" id="3.30.10.20">
    <property type="match status" value="3"/>
</dbReference>
<gene>
    <name evidence="2" type="ordered locus">Cpha266_0989</name>
</gene>
<dbReference type="RefSeq" id="WP_011744863.1">
    <property type="nucleotide sequence ID" value="NC_008639.1"/>
</dbReference>
<evidence type="ECO:0000313" key="3">
    <source>
        <dbReference type="Proteomes" id="UP000008701"/>
    </source>
</evidence>
<evidence type="ECO:0000259" key="1">
    <source>
        <dbReference type="PROSITE" id="PS51178"/>
    </source>
</evidence>
<dbReference type="STRING" id="290317.Cpha266_0989"/>
<dbReference type="SMART" id="SM00740">
    <property type="entry name" value="PASTA"/>
    <property type="match status" value="3"/>
</dbReference>
<sequence>MKKAGFFVIGILVLLVVFDRVVMPFYISQGTTKTVPDVTGMQYEDAVNALHAAGFEAKKSYHVKYLPRVDANVVLSQIPEAGEQVKPQRNVYLVLNRQDRPMFSMPDFYGRPEADVRESLDRFEMTVDGVEFNTVTNPDEDGKVVSQSIPPATMVSFGSSVSLVVGRLELMEEVRRKAIVPDVLGMSLGQAERVIADAGLTIGQITYEYSSILASNTVISQNPAVSAALSPREEVDLTVTSSSD</sequence>
<reference evidence="2 3" key="1">
    <citation type="submission" date="2006-12" db="EMBL/GenBank/DDBJ databases">
        <title>Complete sequence of Chlorobium phaeobacteroides DSM 266.</title>
        <authorList>
            <consortium name="US DOE Joint Genome Institute"/>
            <person name="Copeland A."/>
            <person name="Lucas S."/>
            <person name="Lapidus A."/>
            <person name="Barry K."/>
            <person name="Detter J.C."/>
            <person name="Glavina del Rio T."/>
            <person name="Hammon N."/>
            <person name="Israni S."/>
            <person name="Pitluck S."/>
            <person name="Goltsman E."/>
            <person name="Schmutz J."/>
            <person name="Larimer F."/>
            <person name="Land M."/>
            <person name="Hauser L."/>
            <person name="Mikhailova N."/>
            <person name="Li T."/>
            <person name="Overmann J."/>
            <person name="Bryant D.A."/>
            <person name="Richardson P."/>
        </authorList>
    </citation>
    <scope>NUCLEOTIDE SEQUENCE [LARGE SCALE GENOMIC DNA]</scope>
    <source>
        <strain evidence="2 3">DSM 266</strain>
    </source>
</reference>
<organism evidence="2 3">
    <name type="scientific">Chlorobium phaeobacteroides (strain DSM 266 / SMG 266 / 2430)</name>
    <dbReference type="NCBI Taxonomy" id="290317"/>
    <lineage>
        <taxon>Bacteria</taxon>
        <taxon>Pseudomonadati</taxon>
        <taxon>Chlorobiota</taxon>
        <taxon>Chlorobiia</taxon>
        <taxon>Chlorobiales</taxon>
        <taxon>Chlorobiaceae</taxon>
        <taxon>Chlorobium/Pelodictyon group</taxon>
        <taxon>Chlorobium</taxon>
    </lineage>
</organism>
<dbReference type="AlphaFoldDB" id="A1BF59"/>
<feature type="domain" description="PASTA" evidence="1">
    <location>
        <begin position="99"/>
        <end position="167"/>
    </location>
</feature>